<proteinExistence type="predicted"/>
<accession>A0A8S3TM15</accession>
<sequence length="320" mass="36606">MLLQQRHISYLQAKHILYKCERGLINNIDDSSSISLLAFAIRFYHINLIDTTILCLSENFESFVEQNAFCRLSNEDFKFLVKNSKLSVFHKGIPIDNSELHILEVVGTTLTANQVDNIAYVKDVLSVIQFSEIPKIVMNKMSYSYNTYSAFQTLDKSTFLDLKNNVHPKRKFSQILKSLEFSKACVQNSHSKLPDQLQLVRYFKEISDINDRPKKFGLWITRWEGYIDIGGIQIEYKSGKSVLHGVRPKARHSILSEHEFELDEDEVITNINLRTGMLLDSISFDTNYGRTYGPYGSNGGYPSSSSSSQKEVTSILSEEL</sequence>
<evidence type="ECO:0000256" key="1">
    <source>
        <dbReference type="SAM" id="MobiDB-lite"/>
    </source>
</evidence>
<evidence type="ECO:0000259" key="2">
    <source>
        <dbReference type="Pfam" id="PF01419"/>
    </source>
</evidence>
<evidence type="ECO:0000313" key="4">
    <source>
        <dbReference type="EMBL" id="CAG2234723.1"/>
    </source>
</evidence>
<feature type="compositionally biased region" description="Polar residues" evidence="1">
    <location>
        <begin position="309"/>
        <end position="320"/>
    </location>
</feature>
<dbReference type="Pfam" id="PF01419">
    <property type="entry name" value="Jacalin"/>
    <property type="match status" value="1"/>
</dbReference>
<feature type="region of interest" description="Disordered" evidence="1">
    <location>
        <begin position="298"/>
        <end position="320"/>
    </location>
</feature>
<reference evidence="4" key="1">
    <citation type="submission" date="2021-03" db="EMBL/GenBank/DDBJ databases">
        <authorList>
            <person name="Bekaert M."/>
        </authorList>
    </citation>
    <scope>NUCLEOTIDE SEQUENCE</scope>
</reference>
<dbReference type="Gene3D" id="1.25.40.420">
    <property type="match status" value="1"/>
</dbReference>
<protein>
    <submittedName>
        <fullName evidence="4">Uncharacterized protein</fullName>
    </submittedName>
</protein>
<dbReference type="Gene3D" id="2.100.10.30">
    <property type="entry name" value="Jacalin-like lectin domain"/>
    <property type="match status" value="1"/>
</dbReference>
<dbReference type="InterPro" id="IPR001229">
    <property type="entry name" value="Jacalin-like_lectin_dom"/>
</dbReference>
<evidence type="ECO:0000313" key="5">
    <source>
        <dbReference type="Proteomes" id="UP000683360"/>
    </source>
</evidence>
<feature type="compositionally biased region" description="Low complexity" evidence="1">
    <location>
        <begin position="298"/>
        <end position="308"/>
    </location>
</feature>
<dbReference type="Proteomes" id="UP000683360">
    <property type="component" value="Unassembled WGS sequence"/>
</dbReference>
<gene>
    <name evidence="4" type="ORF">MEDL_47322</name>
</gene>
<dbReference type="Pfam" id="PF07707">
    <property type="entry name" value="BACK"/>
    <property type="match status" value="1"/>
</dbReference>
<dbReference type="InterPro" id="IPR036404">
    <property type="entry name" value="Jacalin-like_lectin_dom_sf"/>
</dbReference>
<organism evidence="4 5">
    <name type="scientific">Mytilus edulis</name>
    <name type="common">Blue mussel</name>
    <dbReference type="NCBI Taxonomy" id="6550"/>
    <lineage>
        <taxon>Eukaryota</taxon>
        <taxon>Metazoa</taxon>
        <taxon>Spiralia</taxon>
        <taxon>Lophotrochozoa</taxon>
        <taxon>Mollusca</taxon>
        <taxon>Bivalvia</taxon>
        <taxon>Autobranchia</taxon>
        <taxon>Pteriomorphia</taxon>
        <taxon>Mytilida</taxon>
        <taxon>Mytiloidea</taxon>
        <taxon>Mytilidae</taxon>
        <taxon>Mytilinae</taxon>
        <taxon>Mytilus</taxon>
    </lineage>
</organism>
<feature type="domain" description="Jacalin-type lectin" evidence="2">
    <location>
        <begin position="223"/>
        <end position="306"/>
    </location>
</feature>
<dbReference type="OrthoDB" id="10417335at2759"/>
<feature type="domain" description="BACK" evidence="3">
    <location>
        <begin position="34"/>
        <end position="138"/>
    </location>
</feature>
<keyword evidence="5" id="KW-1185">Reference proteome</keyword>
<dbReference type="InterPro" id="IPR011705">
    <property type="entry name" value="BACK"/>
</dbReference>
<name>A0A8S3TM15_MYTED</name>
<dbReference type="SUPFAM" id="SSF51101">
    <property type="entry name" value="Mannose-binding lectins"/>
    <property type="match status" value="1"/>
</dbReference>
<evidence type="ECO:0000259" key="3">
    <source>
        <dbReference type="Pfam" id="PF07707"/>
    </source>
</evidence>
<dbReference type="EMBL" id="CAJPWZ010002266">
    <property type="protein sequence ID" value="CAG2234723.1"/>
    <property type="molecule type" value="Genomic_DNA"/>
</dbReference>
<comment type="caution">
    <text evidence="4">The sequence shown here is derived from an EMBL/GenBank/DDBJ whole genome shotgun (WGS) entry which is preliminary data.</text>
</comment>
<dbReference type="AlphaFoldDB" id="A0A8S3TM15"/>